<accession>A0ACC0GCP3</accession>
<protein>
    <submittedName>
        <fullName evidence="1">Uncharacterized protein</fullName>
    </submittedName>
</protein>
<sequence>MSHQFGWSSFVARLVQSSFFWGYTLSQLPGGWLAKTFGGRKVLEIGVLIWSLATALVPVLAGFMPGLVLSRILASFGSSPNPKFWLGICILPIWPFGDSLELLRRGHAKSSGGVNLLYIVLVGLIGILMGYFMRKS</sequence>
<name>A0ACC0GCP3_9ERIC</name>
<proteinExistence type="predicted"/>
<evidence type="ECO:0000313" key="2">
    <source>
        <dbReference type="Proteomes" id="UP001060215"/>
    </source>
</evidence>
<gene>
    <name evidence="1" type="ORF">LOK49_LG10G01412</name>
</gene>
<comment type="caution">
    <text evidence="1">The sequence shown here is derived from an EMBL/GenBank/DDBJ whole genome shotgun (WGS) entry which is preliminary data.</text>
</comment>
<dbReference type="Proteomes" id="UP001060215">
    <property type="component" value="Chromosome 10"/>
</dbReference>
<reference evidence="1 2" key="1">
    <citation type="journal article" date="2022" name="Plant J.">
        <title>Chromosome-level genome of Camellia lanceoleosa provides a valuable resource for understanding genome evolution and self-incompatibility.</title>
        <authorList>
            <person name="Gong W."/>
            <person name="Xiao S."/>
            <person name="Wang L."/>
            <person name="Liao Z."/>
            <person name="Chang Y."/>
            <person name="Mo W."/>
            <person name="Hu G."/>
            <person name="Li W."/>
            <person name="Zhao G."/>
            <person name="Zhu H."/>
            <person name="Hu X."/>
            <person name="Ji K."/>
            <person name="Xiang X."/>
            <person name="Song Q."/>
            <person name="Yuan D."/>
            <person name="Jin S."/>
            <person name="Zhang L."/>
        </authorList>
    </citation>
    <scope>NUCLEOTIDE SEQUENCE [LARGE SCALE GENOMIC DNA]</scope>
    <source>
        <strain evidence="1">SQ_2022a</strain>
    </source>
</reference>
<dbReference type="EMBL" id="CM045767">
    <property type="protein sequence ID" value="KAI7998906.1"/>
    <property type="molecule type" value="Genomic_DNA"/>
</dbReference>
<keyword evidence="2" id="KW-1185">Reference proteome</keyword>
<organism evidence="1 2">
    <name type="scientific">Camellia lanceoleosa</name>
    <dbReference type="NCBI Taxonomy" id="1840588"/>
    <lineage>
        <taxon>Eukaryota</taxon>
        <taxon>Viridiplantae</taxon>
        <taxon>Streptophyta</taxon>
        <taxon>Embryophyta</taxon>
        <taxon>Tracheophyta</taxon>
        <taxon>Spermatophyta</taxon>
        <taxon>Magnoliopsida</taxon>
        <taxon>eudicotyledons</taxon>
        <taxon>Gunneridae</taxon>
        <taxon>Pentapetalae</taxon>
        <taxon>asterids</taxon>
        <taxon>Ericales</taxon>
        <taxon>Theaceae</taxon>
        <taxon>Camellia</taxon>
    </lineage>
</organism>
<evidence type="ECO:0000313" key="1">
    <source>
        <dbReference type="EMBL" id="KAI7998906.1"/>
    </source>
</evidence>